<dbReference type="InterPro" id="IPR016186">
    <property type="entry name" value="C-type_lectin-like/link_sf"/>
</dbReference>
<evidence type="ECO:0000313" key="3">
    <source>
        <dbReference type="Proteomes" id="UP001497623"/>
    </source>
</evidence>
<feature type="domain" description="C-type lectin" evidence="1">
    <location>
        <begin position="96"/>
        <end position="194"/>
    </location>
</feature>
<dbReference type="SUPFAM" id="SSF56436">
    <property type="entry name" value="C-type lectin-like"/>
    <property type="match status" value="1"/>
</dbReference>
<feature type="non-terminal residue" evidence="2">
    <location>
        <position position="194"/>
    </location>
</feature>
<name>A0AAV2PL90_MEGNR</name>
<evidence type="ECO:0000259" key="1">
    <source>
        <dbReference type="PROSITE" id="PS50041"/>
    </source>
</evidence>
<sequence>TACKTRNACQKQKGSCIPSSKICNGRIFDKGCGTNCTCCIEESERCEAKRTCKEANGFCIKDSLSCTGSIIPKGCTGKDCVCCVNTNNCPNGFYRVGTECFKVYQQLAVWDEARHICQRHGWELAEPEDLSALAKFIYTNVSNYFWIGGRGIGGSFKYVSGQSLQANAPWGIGYHGDKDDLGHCLILRSTNATY</sequence>
<dbReference type="InterPro" id="IPR016187">
    <property type="entry name" value="CTDL_fold"/>
</dbReference>
<proteinExistence type="predicted"/>
<dbReference type="EMBL" id="CAXKWB010000158">
    <property type="protein sequence ID" value="CAL4059551.1"/>
    <property type="molecule type" value="Genomic_DNA"/>
</dbReference>
<organism evidence="2 3">
    <name type="scientific">Meganyctiphanes norvegica</name>
    <name type="common">Northern krill</name>
    <name type="synonym">Thysanopoda norvegica</name>
    <dbReference type="NCBI Taxonomy" id="48144"/>
    <lineage>
        <taxon>Eukaryota</taxon>
        <taxon>Metazoa</taxon>
        <taxon>Ecdysozoa</taxon>
        <taxon>Arthropoda</taxon>
        <taxon>Crustacea</taxon>
        <taxon>Multicrustacea</taxon>
        <taxon>Malacostraca</taxon>
        <taxon>Eumalacostraca</taxon>
        <taxon>Eucarida</taxon>
        <taxon>Euphausiacea</taxon>
        <taxon>Euphausiidae</taxon>
        <taxon>Meganyctiphanes</taxon>
    </lineage>
</organism>
<dbReference type="Gene3D" id="3.10.100.10">
    <property type="entry name" value="Mannose-Binding Protein A, subunit A"/>
    <property type="match status" value="1"/>
</dbReference>
<accession>A0AAV2PL90</accession>
<dbReference type="CDD" id="cd00037">
    <property type="entry name" value="CLECT"/>
    <property type="match status" value="1"/>
</dbReference>
<dbReference type="Proteomes" id="UP001497623">
    <property type="component" value="Unassembled WGS sequence"/>
</dbReference>
<protein>
    <recommendedName>
        <fullName evidence="1">C-type lectin domain-containing protein</fullName>
    </recommendedName>
</protein>
<keyword evidence="3" id="KW-1185">Reference proteome</keyword>
<dbReference type="InterPro" id="IPR001304">
    <property type="entry name" value="C-type_lectin-like"/>
</dbReference>
<dbReference type="PROSITE" id="PS50041">
    <property type="entry name" value="C_TYPE_LECTIN_2"/>
    <property type="match status" value="1"/>
</dbReference>
<feature type="non-terminal residue" evidence="2">
    <location>
        <position position="1"/>
    </location>
</feature>
<comment type="caution">
    <text evidence="2">The sequence shown here is derived from an EMBL/GenBank/DDBJ whole genome shotgun (WGS) entry which is preliminary data.</text>
</comment>
<gene>
    <name evidence="2" type="ORF">MNOR_LOCUS673</name>
</gene>
<dbReference type="AlphaFoldDB" id="A0AAV2PL90"/>
<reference evidence="2 3" key="1">
    <citation type="submission" date="2024-05" db="EMBL/GenBank/DDBJ databases">
        <authorList>
            <person name="Wallberg A."/>
        </authorList>
    </citation>
    <scope>NUCLEOTIDE SEQUENCE [LARGE SCALE GENOMIC DNA]</scope>
</reference>
<evidence type="ECO:0000313" key="2">
    <source>
        <dbReference type="EMBL" id="CAL4059551.1"/>
    </source>
</evidence>